<comment type="caution">
    <text evidence="3">The sequence shown here is derived from an EMBL/GenBank/DDBJ whole genome shotgun (WGS) entry which is preliminary data.</text>
</comment>
<dbReference type="Proteomes" id="UP001293254">
    <property type="component" value="Unassembled WGS sequence"/>
</dbReference>
<reference evidence="3" key="1">
    <citation type="submission" date="2020-06" db="EMBL/GenBank/DDBJ databases">
        <authorList>
            <person name="Li T."/>
            <person name="Hu X."/>
            <person name="Zhang T."/>
            <person name="Song X."/>
            <person name="Zhang H."/>
            <person name="Dai N."/>
            <person name="Sheng W."/>
            <person name="Hou X."/>
            <person name="Wei L."/>
        </authorList>
    </citation>
    <scope>NUCLEOTIDE SEQUENCE</scope>
    <source>
        <strain evidence="3">3651</strain>
        <tissue evidence="3">Leaf</tissue>
    </source>
</reference>
<keyword evidence="1" id="KW-0175">Coiled coil</keyword>
<evidence type="ECO:0000256" key="1">
    <source>
        <dbReference type="SAM" id="Coils"/>
    </source>
</evidence>
<protein>
    <submittedName>
        <fullName evidence="3">Uncharacterized protein</fullName>
    </submittedName>
</protein>
<evidence type="ECO:0000313" key="3">
    <source>
        <dbReference type="EMBL" id="KAK4421262.1"/>
    </source>
</evidence>
<organism evidence="3 4">
    <name type="scientific">Sesamum alatum</name>
    <dbReference type="NCBI Taxonomy" id="300844"/>
    <lineage>
        <taxon>Eukaryota</taxon>
        <taxon>Viridiplantae</taxon>
        <taxon>Streptophyta</taxon>
        <taxon>Embryophyta</taxon>
        <taxon>Tracheophyta</taxon>
        <taxon>Spermatophyta</taxon>
        <taxon>Magnoliopsida</taxon>
        <taxon>eudicotyledons</taxon>
        <taxon>Gunneridae</taxon>
        <taxon>Pentapetalae</taxon>
        <taxon>asterids</taxon>
        <taxon>lamiids</taxon>
        <taxon>Lamiales</taxon>
        <taxon>Pedaliaceae</taxon>
        <taxon>Sesamum</taxon>
    </lineage>
</organism>
<proteinExistence type="predicted"/>
<reference evidence="3" key="2">
    <citation type="journal article" date="2024" name="Plant">
        <title>Genomic evolution and insights into agronomic trait innovations of Sesamum species.</title>
        <authorList>
            <person name="Miao H."/>
            <person name="Wang L."/>
            <person name="Qu L."/>
            <person name="Liu H."/>
            <person name="Sun Y."/>
            <person name="Le M."/>
            <person name="Wang Q."/>
            <person name="Wei S."/>
            <person name="Zheng Y."/>
            <person name="Lin W."/>
            <person name="Duan Y."/>
            <person name="Cao H."/>
            <person name="Xiong S."/>
            <person name="Wang X."/>
            <person name="Wei L."/>
            <person name="Li C."/>
            <person name="Ma Q."/>
            <person name="Ju M."/>
            <person name="Zhao R."/>
            <person name="Li G."/>
            <person name="Mu C."/>
            <person name="Tian Q."/>
            <person name="Mei H."/>
            <person name="Zhang T."/>
            <person name="Gao T."/>
            <person name="Zhang H."/>
        </authorList>
    </citation>
    <scope>NUCLEOTIDE SEQUENCE</scope>
    <source>
        <strain evidence="3">3651</strain>
    </source>
</reference>
<dbReference type="AlphaFoldDB" id="A0AAE2CGI9"/>
<evidence type="ECO:0000256" key="2">
    <source>
        <dbReference type="SAM" id="MobiDB-lite"/>
    </source>
</evidence>
<feature type="compositionally biased region" description="Basic and acidic residues" evidence="2">
    <location>
        <begin position="82"/>
        <end position="91"/>
    </location>
</feature>
<accession>A0AAE2CGI9</accession>
<dbReference type="EMBL" id="JACGWO010000008">
    <property type="protein sequence ID" value="KAK4421262.1"/>
    <property type="molecule type" value="Genomic_DNA"/>
</dbReference>
<name>A0AAE2CGI9_9LAMI</name>
<evidence type="ECO:0000313" key="4">
    <source>
        <dbReference type="Proteomes" id="UP001293254"/>
    </source>
</evidence>
<gene>
    <name evidence="3" type="ORF">Salat_2076700</name>
</gene>
<sequence>MDESKLEIQKLKRQQDEMELRIMAFEAVVKNVEKKSKRLVSNWANTCNKIFVGKMRELEARKENGDNEDRKKRKLDADESPVDGKDVHQDQDDNSDLKNSGDYAFWTKILLEDEEGWEDHEGGAVAEMGKKQVEIAQDFELLIA</sequence>
<feature type="compositionally biased region" description="Basic and acidic residues" evidence="2">
    <location>
        <begin position="58"/>
        <end position="70"/>
    </location>
</feature>
<feature type="coiled-coil region" evidence="1">
    <location>
        <begin position="1"/>
        <end position="35"/>
    </location>
</feature>
<feature type="region of interest" description="Disordered" evidence="2">
    <location>
        <begin position="58"/>
        <end position="100"/>
    </location>
</feature>
<keyword evidence="4" id="KW-1185">Reference proteome</keyword>